<feature type="transmembrane region" description="Helical" evidence="2">
    <location>
        <begin position="162"/>
        <end position="183"/>
    </location>
</feature>
<dbReference type="Pfam" id="PF02397">
    <property type="entry name" value="Bac_transf"/>
    <property type="match status" value="1"/>
</dbReference>
<comment type="similarity">
    <text evidence="1">Belongs to the bacterial sugar transferase family.</text>
</comment>
<dbReference type="SUPFAM" id="SSF52172">
    <property type="entry name" value="CheY-like"/>
    <property type="match status" value="1"/>
</dbReference>
<evidence type="ECO:0000313" key="4">
    <source>
        <dbReference type="EMBL" id="SMC95866.1"/>
    </source>
</evidence>
<keyword evidence="2" id="KW-0812">Transmembrane</keyword>
<dbReference type="Gene3D" id="3.40.50.2300">
    <property type="match status" value="1"/>
</dbReference>
<dbReference type="PANTHER" id="PTHR30576">
    <property type="entry name" value="COLANIC BIOSYNTHESIS UDP-GLUCOSE LIPID CARRIER TRANSFERASE"/>
    <property type="match status" value="1"/>
</dbReference>
<dbReference type="OrthoDB" id="9808602at2"/>
<gene>
    <name evidence="4" type="ORF">SAMN04488524_3717</name>
</gene>
<proteinExistence type="inferred from homology"/>
<dbReference type="Proteomes" id="UP000192756">
    <property type="component" value="Unassembled WGS sequence"/>
</dbReference>
<organism evidence="4 5">
    <name type="scientific">Pedobacter africanus</name>
    <dbReference type="NCBI Taxonomy" id="151894"/>
    <lineage>
        <taxon>Bacteria</taxon>
        <taxon>Pseudomonadati</taxon>
        <taxon>Bacteroidota</taxon>
        <taxon>Sphingobacteriia</taxon>
        <taxon>Sphingobacteriales</taxon>
        <taxon>Sphingobacteriaceae</taxon>
        <taxon>Pedobacter</taxon>
    </lineage>
</organism>
<keyword evidence="4" id="KW-0808">Transferase</keyword>
<accession>A0A1W2DFX2</accession>
<keyword evidence="2" id="KW-0472">Membrane</keyword>
<protein>
    <submittedName>
        <fullName evidence="4">Sugar transferase involved in LPS biosynthesis (Colanic, teichoic acid)</fullName>
    </submittedName>
</protein>
<dbReference type="GO" id="GO:0016780">
    <property type="term" value="F:phosphotransferase activity, for other substituted phosphate groups"/>
    <property type="evidence" value="ECO:0007669"/>
    <property type="project" value="TreeGrafter"/>
</dbReference>
<dbReference type="AlphaFoldDB" id="A0A1W2DFX2"/>
<evidence type="ECO:0000256" key="2">
    <source>
        <dbReference type="SAM" id="Phobius"/>
    </source>
</evidence>
<dbReference type="EMBL" id="FWXT01000003">
    <property type="protein sequence ID" value="SMC95866.1"/>
    <property type="molecule type" value="Genomic_DNA"/>
</dbReference>
<keyword evidence="2" id="KW-1133">Transmembrane helix</keyword>
<dbReference type="InterPro" id="IPR011006">
    <property type="entry name" value="CheY-like_superfamily"/>
</dbReference>
<evidence type="ECO:0000313" key="5">
    <source>
        <dbReference type="Proteomes" id="UP000192756"/>
    </source>
</evidence>
<evidence type="ECO:0000256" key="1">
    <source>
        <dbReference type="ARBA" id="ARBA00006464"/>
    </source>
</evidence>
<feature type="domain" description="Bacterial sugar transferase" evidence="3">
    <location>
        <begin position="157"/>
        <end position="356"/>
    </location>
</feature>
<reference evidence="5" key="1">
    <citation type="submission" date="2017-04" db="EMBL/GenBank/DDBJ databases">
        <authorList>
            <person name="Varghese N."/>
            <person name="Submissions S."/>
        </authorList>
    </citation>
    <scope>NUCLEOTIDE SEQUENCE [LARGE SCALE GENOMIC DNA]</scope>
    <source>
        <strain evidence="5">DSM 12126</strain>
    </source>
</reference>
<dbReference type="RefSeq" id="WP_084240501.1">
    <property type="nucleotide sequence ID" value="NZ_FWXT01000003.1"/>
</dbReference>
<dbReference type="InterPro" id="IPR003362">
    <property type="entry name" value="Bact_transf"/>
</dbReference>
<name>A0A1W2DFX2_9SPHI</name>
<sequence>MMITTTMNRPEINAKIVYFGKLLKSVVFEDFDSNFNVEHLENADDFKKYLDNRSLLSLPDIILIEVDDNKDCFDQVSYIKNNPLLHGLVIVLLGIKENKEWRSKALKLQVNDYYTYPFPVEDFYERLNFLIKFKLIKPKLLELSKQMDVEYQIPLTKRVFDVLTSGFALLFLTPIFILVAILIKLESKGAVIYKSKRVGAGYKIFDFYKFRSMRSDADQMIASIADLNQYSNESNKKNGKAAFVKFKNDPRITKLGSFLRRTSIDELPQLINVFVGDMSLVGNRPLPLYEAEQLTTNEWSTRFLGPAGLTGLWQISKRGKKDMSETERKELDNYYAANYSIFLDLKIILKTIPALIQKEQV</sequence>
<evidence type="ECO:0000259" key="3">
    <source>
        <dbReference type="Pfam" id="PF02397"/>
    </source>
</evidence>
<keyword evidence="5" id="KW-1185">Reference proteome</keyword>
<dbReference type="PANTHER" id="PTHR30576:SF0">
    <property type="entry name" value="UNDECAPRENYL-PHOSPHATE N-ACETYLGALACTOSAMINYL 1-PHOSPHATE TRANSFERASE-RELATED"/>
    <property type="match status" value="1"/>
</dbReference>
<dbReference type="STRING" id="151894.SAMN04488524_3717"/>